<reference evidence="2 3" key="1">
    <citation type="journal article" date="2017" name="G3 (Bethesda)">
        <title>The Physical Genome Mapping of Anopheles albimanus Corrected Scaffold Misassemblies and Identified Interarm Rearrangements in Genus Anopheles.</title>
        <authorList>
            <person name="Artemov G.N."/>
            <person name="Peery A.N."/>
            <person name="Jiang X."/>
            <person name="Tu Z."/>
            <person name="Stegniy V.N."/>
            <person name="Sharakhova M.V."/>
            <person name="Sharakhov I.V."/>
        </authorList>
    </citation>
    <scope>NUCLEOTIDE SEQUENCE [LARGE SCALE GENOMIC DNA]</scope>
    <source>
        <strain evidence="2 3">ALBI9_A</strain>
    </source>
</reference>
<feature type="compositionally biased region" description="Gly residues" evidence="1">
    <location>
        <begin position="102"/>
        <end position="123"/>
    </location>
</feature>
<evidence type="ECO:0000313" key="2">
    <source>
        <dbReference type="EnsemblMetazoa" id="AALB004885-PA"/>
    </source>
</evidence>
<name>A0A182FEE4_ANOAL</name>
<dbReference type="VEuPathDB" id="VectorBase:AALB004885"/>
<feature type="compositionally biased region" description="Polar residues" evidence="1">
    <location>
        <begin position="353"/>
        <end position="366"/>
    </location>
</feature>
<evidence type="ECO:0000256" key="1">
    <source>
        <dbReference type="SAM" id="MobiDB-lite"/>
    </source>
</evidence>
<dbReference type="AlphaFoldDB" id="A0A182FEE4"/>
<feature type="compositionally biased region" description="Gly residues" evidence="1">
    <location>
        <begin position="67"/>
        <end position="94"/>
    </location>
</feature>
<proteinExistence type="predicted"/>
<feature type="region of interest" description="Disordered" evidence="1">
    <location>
        <begin position="201"/>
        <end position="221"/>
    </location>
</feature>
<accession>A0A182FEE4</accession>
<keyword evidence="3" id="KW-1185">Reference proteome</keyword>
<dbReference type="Proteomes" id="UP000069272">
    <property type="component" value="Chromosome 3L"/>
</dbReference>
<evidence type="ECO:0000313" key="3">
    <source>
        <dbReference type="Proteomes" id="UP000069272"/>
    </source>
</evidence>
<sequence length="390" mass="40847">MAKLSSTQSVRSYSFCRLFETRRKSYSSVMAKFVVPFVLLLVAVVISVQGQGHGGGGHGGHNDGHGGHGGFQGGHGHGGQGHGAQYHGGQGGHGVAHDQHGGQHGGGHGGFGHGKSGGHGGQGHQELEGRYDVHAACKLVSFSKVNPRRLAGEGLIVANDANLLVCTSAVANVLERIIITSVYCVGIHRCQSHFLRRMRPASASPTTASRPLASDHPKNAERSMNEIETGTRVIEPVSERLRLQHFFVPGQGKIVPQRGPPVGHSHSGNVQQPKIGAPPPVVHVGAKTQGHNSASYTSGTIQIVPKRVPQGPNNHGSGQFVKNYPPPAAATHFRPQSHTSSFGGAHAGVARVGSSNQHAAKHTQTGPAIGHGPGGYEHRRTHQHSQPQHG</sequence>
<protein>
    <submittedName>
        <fullName evidence="2">Uncharacterized protein</fullName>
    </submittedName>
</protein>
<dbReference type="EnsemblMetazoa" id="AALB004885-RA">
    <property type="protein sequence ID" value="AALB004885-PA"/>
    <property type="gene ID" value="AALB004885"/>
</dbReference>
<feature type="region of interest" description="Disordered" evidence="1">
    <location>
        <begin position="51"/>
        <end position="125"/>
    </location>
</feature>
<organism evidence="2 3">
    <name type="scientific">Anopheles albimanus</name>
    <name type="common">New world malaria mosquito</name>
    <dbReference type="NCBI Taxonomy" id="7167"/>
    <lineage>
        <taxon>Eukaryota</taxon>
        <taxon>Metazoa</taxon>
        <taxon>Ecdysozoa</taxon>
        <taxon>Arthropoda</taxon>
        <taxon>Hexapoda</taxon>
        <taxon>Insecta</taxon>
        <taxon>Pterygota</taxon>
        <taxon>Neoptera</taxon>
        <taxon>Endopterygota</taxon>
        <taxon>Diptera</taxon>
        <taxon>Nematocera</taxon>
        <taxon>Culicoidea</taxon>
        <taxon>Culicidae</taxon>
        <taxon>Anophelinae</taxon>
        <taxon>Anopheles</taxon>
    </lineage>
</organism>
<feature type="region of interest" description="Disordered" evidence="1">
    <location>
        <begin position="353"/>
        <end position="390"/>
    </location>
</feature>
<reference evidence="2" key="2">
    <citation type="submission" date="2022-08" db="UniProtKB">
        <authorList>
            <consortium name="EnsemblMetazoa"/>
        </authorList>
    </citation>
    <scope>IDENTIFICATION</scope>
    <source>
        <strain evidence="2">STECLA/ALBI9_A</strain>
    </source>
</reference>